<dbReference type="InterPro" id="IPR024478">
    <property type="entry name" value="HlyB_4HB_MCP"/>
</dbReference>
<dbReference type="Gene3D" id="1.10.287.950">
    <property type="entry name" value="Methyl-accepting chemotaxis protein"/>
    <property type="match status" value="1"/>
</dbReference>
<accession>A0A511Z6E6</accession>
<dbReference type="SMART" id="SM00283">
    <property type="entry name" value="MA"/>
    <property type="match status" value="1"/>
</dbReference>
<organism evidence="10 11">
    <name type="scientific">Sporosarcina luteola</name>
    <dbReference type="NCBI Taxonomy" id="582850"/>
    <lineage>
        <taxon>Bacteria</taxon>
        <taxon>Bacillati</taxon>
        <taxon>Bacillota</taxon>
        <taxon>Bacilli</taxon>
        <taxon>Bacillales</taxon>
        <taxon>Caryophanaceae</taxon>
        <taxon>Sporosarcina</taxon>
    </lineage>
</organism>
<feature type="transmembrane region" description="Helical" evidence="7">
    <location>
        <begin position="12"/>
        <end position="32"/>
    </location>
</feature>
<keyword evidence="7" id="KW-0812">Transmembrane</keyword>
<evidence type="ECO:0000256" key="3">
    <source>
        <dbReference type="ARBA" id="ARBA00023136"/>
    </source>
</evidence>
<evidence type="ECO:0000259" key="8">
    <source>
        <dbReference type="PROSITE" id="PS50111"/>
    </source>
</evidence>
<comment type="similarity">
    <text evidence="5">Belongs to the methyl-accepting chemotaxis (MCP) protein family.</text>
</comment>
<dbReference type="Gene3D" id="6.10.340.10">
    <property type="match status" value="1"/>
</dbReference>
<evidence type="ECO:0000313" key="10">
    <source>
        <dbReference type="EMBL" id="GEN83023.1"/>
    </source>
</evidence>
<reference evidence="10 11" key="1">
    <citation type="submission" date="2019-07" db="EMBL/GenBank/DDBJ databases">
        <title>Whole genome shotgun sequence of Sporosarcina luteola NBRC 105378.</title>
        <authorList>
            <person name="Hosoyama A."/>
            <person name="Uohara A."/>
            <person name="Ohji S."/>
            <person name="Ichikawa N."/>
        </authorList>
    </citation>
    <scope>NUCLEOTIDE SEQUENCE [LARGE SCALE GENOMIC DNA]</scope>
    <source>
        <strain evidence="10 11">NBRC 105378</strain>
    </source>
</reference>
<evidence type="ECO:0000256" key="2">
    <source>
        <dbReference type="ARBA" id="ARBA00022475"/>
    </source>
</evidence>
<gene>
    <name evidence="10" type="ORF">SLU01_13350</name>
</gene>
<dbReference type="Pfam" id="PF00672">
    <property type="entry name" value="HAMP"/>
    <property type="match status" value="1"/>
</dbReference>
<evidence type="ECO:0000256" key="5">
    <source>
        <dbReference type="ARBA" id="ARBA00029447"/>
    </source>
</evidence>
<keyword evidence="7" id="KW-1133">Transmembrane helix</keyword>
<dbReference type="SUPFAM" id="SSF58104">
    <property type="entry name" value="Methyl-accepting chemotaxis protein (MCP) signaling domain"/>
    <property type="match status" value="1"/>
</dbReference>
<dbReference type="PROSITE" id="PS50111">
    <property type="entry name" value="CHEMOTAXIS_TRANSDUC_2"/>
    <property type="match status" value="1"/>
</dbReference>
<feature type="domain" description="HAMP" evidence="9">
    <location>
        <begin position="208"/>
        <end position="261"/>
    </location>
</feature>
<keyword evidence="3 7" id="KW-0472">Membrane</keyword>
<feature type="domain" description="Methyl-accepting transducer" evidence="8">
    <location>
        <begin position="280"/>
        <end position="516"/>
    </location>
</feature>
<dbReference type="CDD" id="cd06225">
    <property type="entry name" value="HAMP"/>
    <property type="match status" value="1"/>
</dbReference>
<dbReference type="Pfam" id="PF12729">
    <property type="entry name" value="4HB_MCP_1"/>
    <property type="match status" value="1"/>
</dbReference>
<dbReference type="AlphaFoldDB" id="A0A511Z6E6"/>
<keyword evidence="11" id="KW-1185">Reference proteome</keyword>
<dbReference type="PANTHER" id="PTHR32089">
    <property type="entry name" value="METHYL-ACCEPTING CHEMOTAXIS PROTEIN MCPB"/>
    <property type="match status" value="1"/>
</dbReference>
<evidence type="ECO:0000256" key="4">
    <source>
        <dbReference type="ARBA" id="ARBA00023224"/>
    </source>
</evidence>
<evidence type="ECO:0000259" key="9">
    <source>
        <dbReference type="PROSITE" id="PS50885"/>
    </source>
</evidence>
<dbReference type="PROSITE" id="PS50885">
    <property type="entry name" value="HAMP"/>
    <property type="match status" value="1"/>
</dbReference>
<dbReference type="PANTHER" id="PTHR32089:SF112">
    <property type="entry name" value="LYSOZYME-LIKE PROTEIN-RELATED"/>
    <property type="match status" value="1"/>
</dbReference>
<dbReference type="OrthoDB" id="9804712at2"/>
<dbReference type="GO" id="GO:0007165">
    <property type="term" value="P:signal transduction"/>
    <property type="evidence" value="ECO:0007669"/>
    <property type="project" value="UniProtKB-KW"/>
</dbReference>
<evidence type="ECO:0000313" key="11">
    <source>
        <dbReference type="Proteomes" id="UP000321901"/>
    </source>
</evidence>
<sequence length="567" mass="61854">MRWNVGRKLSSIFTIMIILIVGMSAAGIISTFNLNKNTSTMNDVIVPKIENNNSLEKGIQYILTLTQSHILSKDSEFEKQYEDQISFEKEQLSSVVTNYDRLLSTTAEREILNSVNEKWQTFISEIDEILKLSGNDQDETATVQSYDAILIEKEINESLKELSGLHHAELETIEEEGAALYSTVLITLSLSTLIAVLIAILGIRYLMRTIQKPIVSISNNFKRMATGDLSMEPLKIKTKDEIGQLGEDYNMMLSNLKTLVTELTENVDTLASTSSQFSSSADESSHASEQITNSIIDVSEGAATQLESARSSSVIVDDIVDQLNKTVMSIQQVSELAVATTELTQDGANKMTATVEKMVDIQRSTTHTAMVVETLHNKSSEIGKIVSIITKIAGQTNLLALNASIEAARAGEHGKGFAVVASEVGQLAVESGNAASDIRKLIEEIQLEVGSAIEAMETSKTFVDEGLTMVEQTGDGFQEIARRVNKVSTEAVEISQISETINKGTQQVKELVDEVAVMSERSDENAQNIVAAAEEQSATMQEISASSAVLSSMADTLQELVSQFKLK</sequence>
<dbReference type="InterPro" id="IPR003660">
    <property type="entry name" value="HAMP_dom"/>
</dbReference>
<dbReference type="Proteomes" id="UP000321901">
    <property type="component" value="Unassembled WGS sequence"/>
</dbReference>
<evidence type="ECO:0008006" key="12">
    <source>
        <dbReference type="Google" id="ProtNLM"/>
    </source>
</evidence>
<keyword evidence="4 6" id="KW-0807">Transducer</keyword>
<protein>
    <recommendedName>
        <fullName evidence="12">Methyl-accepting chemotaxis protein</fullName>
    </recommendedName>
</protein>
<comment type="subcellular location">
    <subcellularLocation>
        <location evidence="1">Cell membrane</location>
    </subcellularLocation>
</comment>
<name>A0A511Z6E6_9BACL</name>
<dbReference type="EMBL" id="BJYL01000016">
    <property type="protein sequence ID" value="GEN83023.1"/>
    <property type="molecule type" value="Genomic_DNA"/>
</dbReference>
<evidence type="ECO:0000256" key="6">
    <source>
        <dbReference type="PROSITE-ProRule" id="PRU00284"/>
    </source>
</evidence>
<dbReference type="GO" id="GO:0005886">
    <property type="term" value="C:plasma membrane"/>
    <property type="evidence" value="ECO:0007669"/>
    <property type="project" value="UniProtKB-SubCell"/>
</dbReference>
<dbReference type="InterPro" id="IPR004089">
    <property type="entry name" value="MCPsignal_dom"/>
</dbReference>
<feature type="transmembrane region" description="Helical" evidence="7">
    <location>
        <begin position="179"/>
        <end position="203"/>
    </location>
</feature>
<proteinExistence type="inferred from homology"/>
<keyword evidence="2" id="KW-1003">Cell membrane</keyword>
<dbReference type="Pfam" id="PF00015">
    <property type="entry name" value="MCPsignal"/>
    <property type="match status" value="1"/>
</dbReference>
<comment type="caution">
    <text evidence="10">The sequence shown here is derived from an EMBL/GenBank/DDBJ whole genome shotgun (WGS) entry which is preliminary data.</text>
</comment>
<evidence type="ECO:0000256" key="1">
    <source>
        <dbReference type="ARBA" id="ARBA00004236"/>
    </source>
</evidence>
<dbReference type="RefSeq" id="WP_147056547.1">
    <property type="nucleotide sequence ID" value="NZ_BJYL01000016.1"/>
</dbReference>
<evidence type="ECO:0000256" key="7">
    <source>
        <dbReference type="SAM" id="Phobius"/>
    </source>
</evidence>
<dbReference type="SMART" id="SM00304">
    <property type="entry name" value="HAMP"/>
    <property type="match status" value="1"/>
</dbReference>